<dbReference type="CDD" id="cd03357">
    <property type="entry name" value="LbH_MAT_GAT"/>
    <property type="match status" value="1"/>
</dbReference>
<accession>A0A098LD38</accession>
<comment type="similarity">
    <text evidence="1 5">Belongs to the transferase hexapeptide repeat family.</text>
</comment>
<sequence length="185" mass="20204">MAKSELQKMLDGELYNAADQELTEMRYRARRILTRYNAIPWENIEERTTAIKELFGGTGKQIDIQMPFYCDYGSNIYAGENLYMNFNCIILDCAKITIGDNVMMGPNVQIYAAYHPLLASERIKGPELAAPITIGNNVWIGGGAIICQGVTIGDNTTIGAGSVVTKSIPANVFAGGVPCKVIKNC</sequence>
<dbReference type="eggNOG" id="COG0110">
    <property type="taxonomic scope" value="Bacteria"/>
</dbReference>
<reference evidence="7 8" key="1">
    <citation type="submission" date="2014-09" db="EMBL/GenBank/DDBJ databases">
        <title>Sporocytophaga myxococcoides PG-01 genome sequencing.</title>
        <authorList>
            <person name="Liu L."/>
            <person name="Gao P.J."/>
            <person name="Chen G.J."/>
            <person name="Wang L.S."/>
        </authorList>
    </citation>
    <scope>NUCLEOTIDE SEQUENCE [LARGE SCALE GENOMIC DNA]</scope>
    <source>
        <strain evidence="7 8">PG-01</strain>
    </source>
</reference>
<keyword evidence="4 5" id="KW-0012">Acyltransferase</keyword>
<dbReference type="AlphaFoldDB" id="A0A098LD38"/>
<proteinExistence type="inferred from homology"/>
<evidence type="ECO:0000256" key="2">
    <source>
        <dbReference type="ARBA" id="ARBA00022679"/>
    </source>
</evidence>
<name>A0A098LD38_9BACT</name>
<dbReference type="FunFam" id="2.160.10.10:FF:000008">
    <property type="entry name" value="Maltose O-acetyltransferase"/>
    <property type="match status" value="1"/>
</dbReference>
<dbReference type="Proteomes" id="UP000030185">
    <property type="component" value="Unassembled WGS sequence"/>
</dbReference>
<keyword evidence="2 5" id="KW-0808">Transferase</keyword>
<dbReference type="InterPro" id="IPR018357">
    <property type="entry name" value="Hexapep_transf_CS"/>
</dbReference>
<dbReference type="Pfam" id="PF00132">
    <property type="entry name" value="Hexapep"/>
    <property type="match status" value="1"/>
</dbReference>
<evidence type="ECO:0000256" key="1">
    <source>
        <dbReference type="ARBA" id="ARBA00007274"/>
    </source>
</evidence>
<dbReference type="Pfam" id="PF12464">
    <property type="entry name" value="Mac"/>
    <property type="match status" value="1"/>
</dbReference>
<dbReference type="GO" id="GO:0008870">
    <property type="term" value="F:galactoside O-acetyltransferase activity"/>
    <property type="evidence" value="ECO:0007669"/>
    <property type="project" value="TreeGrafter"/>
</dbReference>
<evidence type="ECO:0000256" key="4">
    <source>
        <dbReference type="ARBA" id="ARBA00023315"/>
    </source>
</evidence>
<dbReference type="InterPro" id="IPR024688">
    <property type="entry name" value="Mac_dom"/>
</dbReference>
<evidence type="ECO:0000259" key="6">
    <source>
        <dbReference type="SMART" id="SM01266"/>
    </source>
</evidence>
<evidence type="ECO:0000256" key="5">
    <source>
        <dbReference type="RuleBase" id="RU367021"/>
    </source>
</evidence>
<organism evidence="7 8">
    <name type="scientific">Sporocytophaga myxococcoides</name>
    <dbReference type="NCBI Taxonomy" id="153721"/>
    <lineage>
        <taxon>Bacteria</taxon>
        <taxon>Pseudomonadati</taxon>
        <taxon>Bacteroidota</taxon>
        <taxon>Cytophagia</taxon>
        <taxon>Cytophagales</taxon>
        <taxon>Cytophagaceae</taxon>
        <taxon>Sporocytophaga</taxon>
    </lineage>
</organism>
<keyword evidence="3" id="KW-0677">Repeat</keyword>
<protein>
    <recommendedName>
        <fullName evidence="5">Acetyltransferase</fullName>
        <ecNumber evidence="5">2.3.1.-</ecNumber>
    </recommendedName>
</protein>
<dbReference type="SMART" id="SM01266">
    <property type="entry name" value="Mac"/>
    <property type="match status" value="1"/>
</dbReference>
<evidence type="ECO:0000256" key="3">
    <source>
        <dbReference type="ARBA" id="ARBA00022737"/>
    </source>
</evidence>
<dbReference type="STRING" id="153721.MYP_1547"/>
<comment type="caution">
    <text evidence="7">The sequence shown here is derived from an EMBL/GenBank/DDBJ whole genome shotgun (WGS) entry which is preliminary data.</text>
</comment>
<dbReference type="PANTHER" id="PTHR43017:SF1">
    <property type="entry name" value="ACETYLTRANSFERASE YJL218W-RELATED"/>
    <property type="match status" value="1"/>
</dbReference>
<evidence type="ECO:0000313" key="7">
    <source>
        <dbReference type="EMBL" id="GAL84319.1"/>
    </source>
</evidence>
<dbReference type="OrthoDB" id="9812571at2"/>
<dbReference type="EC" id="2.3.1.-" evidence="5"/>
<dbReference type="PROSITE" id="PS00101">
    <property type="entry name" value="HEXAPEP_TRANSFERASES"/>
    <property type="match status" value="1"/>
</dbReference>
<dbReference type="InterPro" id="IPR001451">
    <property type="entry name" value="Hexapep"/>
</dbReference>
<evidence type="ECO:0000313" key="8">
    <source>
        <dbReference type="Proteomes" id="UP000030185"/>
    </source>
</evidence>
<feature type="domain" description="Maltose/galactoside acetyltransferase" evidence="6">
    <location>
        <begin position="6"/>
        <end position="60"/>
    </location>
</feature>
<dbReference type="InterPro" id="IPR039369">
    <property type="entry name" value="LacA-like"/>
</dbReference>
<dbReference type="RefSeq" id="WP_045460683.1">
    <property type="nucleotide sequence ID" value="NZ_BBLT01000002.1"/>
</dbReference>
<dbReference type="PANTHER" id="PTHR43017">
    <property type="entry name" value="GALACTOSIDE O-ACETYLTRANSFERASE"/>
    <property type="match status" value="1"/>
</dbReference>
<dbReference type="InterPro" id="IPR011004">
    <property type="entry name" value="Trimer_LpxA-like_sf"/>
</dbReference>
<dbReference type="Gene3D" id="2.160.10.10">
    <property type="entry name" value="Hexapeptide repeat proteins"/>
    <property type="match status" value="1"/>
</dbReference>
<dbReference type="SUPFAM" id="SSF51161">
    <property type="entry name" value="Trimeric LpxA-like enzymes"/>
    <property type="match status" value="1"/>
</dbReference>
<gene>
    <name evidence="7" type="ORF">MYP_1547</name>
</gene>
<dbReference type="EMBL" id="BBLT01000002">
    <property type="protein sequence ID" value="GAL84319.1"/>
    <property type="molecule type" value="Genomic_DNA"/>
</dbReference>
<keyword evidence="8" id="KW-1185">Reference proteome</keyword>